<dbReference type="Gene3D" id="1.25.40.10">
    <property type="entry name" value="Tetratricopeptide repeat domain"/>
    <property type="match status" value="2"/>
</dbReference>
<accession>A0ABW4WWA8</accession>
<dbReference type="RefSeq" id="WP_229961593.1">
    <property type="nucleotide sequence ID" value="NZ_JAJJWI010000013.1"/>
</dbReference>
<feature type="repeat" description="TPR" evidence="1">
    <location>
        <begin position="108"/>
        <end position="141"/>
    </location>
</feature>
<evidence type="ECO:0000256" key="2">
    <source>
        <dbReference type="SAM" id="SignalP"/>
    </source>
</evidence>
<comment type="caution">
    <text evidence="3">The sequence shown here is derived from an EMBL/GenBank/DDBJ whole genome shotgun (WGS) entry which is preliminary data.</text>
</comment>
<dbReference type="Pfam" id="PF13181">
    <property type="entry name" value="TPR_8"/>
    <property type="match status" value="1"/>
</dbReference>
<evidence type="ECO:0000313" key="4">
    <source>
        <dbReference type="Proteomes" id="UP001597369"/>
    </source>
</evidence>
<dbReference type="SUPFAM" id="SSF48452">
    <property type="entry name" value="TPR-like"/>
    <property type="match status" value="1"/>
</dbReference>
<feature type="signal peptide" evidence="2">
    <location>
        <begin position="1"/>
        <end position="19"/>
    </location>
</feature>
<sequence>MHKWIVAAGIIAISLSACNTQNVAMENQTSPERTTLTMADVIPVKAPSTLEAREQQENFLEENENRFKSRQLAAAYYVAQAKRTFNEENLDSASYLFGRAWLMDSTNNDIYWGYGLVYGQQKEYDKALFILYRALESDKENSRLLTDIATSHLGRFYELSDLEDLLQSKKLLEEAVKVEPDNAEASYKLAVNCYYLREFQQARAYLHQSIQQDKNVADETFISALLEKQNDPEGLYVQ</sequence>
<dbReference type="EMBL" id="JBHUHV010000024">
    <property type="protein sequence ID" value="MFD2066938.1"/>
    <property type="molecule type" value="Genomic_DNA"/>
</dbReference>
<keyword evidence="2" id="KW-0732">Signal</keyword>
<keyword evidence="1" id="KW-0802">TPR repeat</keyword>
<gene>
    <name evidence="3" type="ORF">ACFSKU_08575</name>
</gene>
<feature type="chain" id="PRO_5045890587" evidence="2">
    <location>
        <begin position="20"/>
        <end position="238"/>
    </location>
</feature>
<evidence type="ECO:0000313" key="3">
    <source>
        <dbReference type="EMBL" id="MFD2066938.1"/>
    </source>
</evidence>
<dbReference type="PROSITE" id="PS51257">
    <property type="entry name" value="PROKAR_LIPOPROTEIN"/>
    <property type="match status" value="1"/>
</dbReference>
<proteinExistence type="predicted"/>
<dbReference type="SMART" id="SM00028">
    <property type="entry name" value="TPR"/>
    <property type="match status" value="3"/>
</dbReference>
<dbReference type="InterPro" id="IPR019734">
    <property type="entry name" value="TPR_rpt"/>
</dbReference>
<dbReference type="InterPro" id="IPR011990">
    <property type="entry name" value="TPR-like_helical_dom_sf"/>
</dbReference>
<keyword evidence="4" id="KW-1185">Reference proteome</keyword>
<organism evidence="3 4">
    <name type="scientific">Pontibacter silvestris</name>
    <dbReference type="NCBI Taxonomy" id="2305183"/>
    <lineage>
        <taxon>Bacteria</taxon>
        <taxon>Pseudomonadati</taxon>
        <taxon>Bacteroidota</taxon>
        <taxon>Cytophagia</taxon>
        <taxon>Cytophagales</taxon>
        <taxon>Hymenobacteraceae</taxon>
        <taxon>Pontibacter</taxon>
    </lineage>
</organism>
<dbReference type="PROSITE" id="PS50005">
    <property type="entry name" value="TPR"/>
    <property type="match status" value="1"/>
</dbReference>
<evidence type="ECO:0000256" key="1">
    <source>
        <dbReference type="PROSITE-ProRule" id="PRU00339"/>
    </source>
</evidence>
<name>A0ABW4WWA8_9BACT</name>
<dbReference type="Proteomes" id="UP001597369">
    <property type="component" value="Unassembled WGS sequence"/>
</dbReference>
<protein>
    <submittedName>
        <fullName evidence="3">Tetratricopeptide repeat protein</fullName>
    </submittedName>
</protein>
<reference evidence="4" key="1">
    <citation type="journal article" date="2019" name="Int. J. Syst. Evol. Microbiol.">
        <title>The Global Catalogue of Microorganisms (GCM) 10K type strain sequencing project: providing services to taxonomists for standard genome sequencing and annotation.</title>
        <authorList>
            <consortium name="The Broad Institute Genomics Platform"/>
            <consortium name="The Broad Institute Genome Sequencing Center for Infectious Disease"/>
            <person name="Wu L."/>
            <person name="Ma J."/>
        </authorList>
    </citation>
    <scope>NUCLEOTIDE SEQUENCE [LARGE SCALE GENOMIC DNA]</scope>
    <source>
        <strain evidence="4">JCM 16545</strain>
    </source>
</reference>